<dbReference type="InterPro" id="IPR018228">
    <property type="entry name" value="DNase_TatD-rel_CS"/>
</dbReference>
<dbReference type="GO" id="GO:0046872">
    <property type="term" value="F:metal ion binding"/>
    <property type="evidence" value="ECO:0007669"/>
    <property type="project" value="UniProtKB-KW"/>
</dbReference>
<dbReference type="AlphaFoldDB" id="A0A2S3QWP7"/>
<proteinExistence type="inferred from homology"/>
<reference evidence="5 6" key="1">
    <citation type="journal article" date="2018" name="Front. Microbiol.">
        <title>Phylogeny of Vibrio vulnificus from the Analysis of the Core-Genome: Implications for Intra-Species Taxonomy.</title>
        <authorList>
            <person name="Roig F.J."/>
            <person name="Gonzalez-Candelas F."/>
            <person name="Sanjuan E."/>
            <person name="Fouz B."/>
            <person name="Feil E.J."/>
            <person name="Llorens C."/>
            <person name="Baker-Austin C."/>
            <person name="Oliver J.D."/>
            <person name="Danin-Poleg Y."/>
            <person name="Gibas C.J."/>
            <person name="Kashi Y."/>
            <person name="Gulig P.A."/>
            <person name="Morrison S.S."/>
            <person name="Amaro C."/>
        </authorList>
    </citation>
    <scope>NUCLEOTIDE SEQUENCE [LARGE SCALE GENOMIC DNA]</scope>
    <source>
        <strain evidence="5 6">CECT4608</strain>
    </source>
</reference>
<dbReference type="InterPro" id="IPR032466">
    <property type="entry name" value="Metal_Hydrolase"/>
</dbReference>
<dbReference type="PROSITE" id="PS01091">
    <property type="entry name" value="TATD_3"/>
    <property type="match status" value="1"/>
</dbReference>
<evidence type="ECO:0000313" key="6">
    <source>
        <dbReference type="Proteomes" id="UP000237466"/>
    </source>
</evidence>
<keyword evidence="2 4" id="KW-0479">Metal-binding</keyword>
<dbReference type="PANTHER" id="PTHR46124:SF3">
    <property type="entry name" value="HYDROLASE"/>
    <property type="match status" value="1"/>
</dbReference>
<dbReference type="CDD" id="cd01310">
    <property type="entry name" value="TatD_DNAse"/>
    <property type="match status" value="1"/>
</dbReference>
<dbReference type="InterPro" id="IPR001130">
    <property type="entry name" value="TatD-like"/>
</dbReference>
<feature type="binding site" evidence="4">
    <location>
        <position position="21"/>
    </location>
    <ligand>
        <name>a divalent metal cation</name>
        <dbReference type="ChEBI" id="CHEBI:60240"/>
        <label>1</label>
    </ligand>
</feature>
<keyword evidence="3" id="KW-0378">Hydrolase</keyword>
<evidence type="ECO:0000256" key="1">
    <source>
        <dbReference type="ARBA" id="ARBA00009275"/>
    </source>
</evidence>
<feature type="binding site" evidence="4">
    <location>
        <position position="152"/>
    </location>
    <ligand>
        <name>a divalent metal cation</name>
        <dbReference type="ChEBI" id="CHEBI:60240"/>
        <label>2</label>
    </ligand>
</feature>
<dbReference type="Pfam" id="PF01026">
    <property type="entry name" value="TatD_DNase"/>
    <property type="match status" value="1"/>
</dbReference>
<organism evidence="5 6">
    <name type="scientific">Vibrio vulnificus</name>
    <dbReference type="NCBI Taxonomy" id="672"/>
    <lineage>
        <taxon>Bacteria</taxon>
        <taxon>Pseudomonadati</taxon>
        <taxon>Pseudomonadota</taxon>
        <taxon>Gammaproteobacteria</taxon>
        <taxon>Vibrionales</taxon>
        <taxon>Vibrionaceae</taxon>
        <taxon>Vibrio</taxon>
    </lineage>
</organism>
<dbReference type="PIRSF" id="PIRSF005902">
    <property type="entry name" value="DNase_TatD"/>
    <property type="match status" value="1"/>
</dbReference>
<dbReference type="FunFam" id="3.20.20.140:FF:000005">
    <property type="entry name" value="TatD family hydrolase"/>
    <property type="match status" value="1"/>
</dbReference>
<evidence type="ECO:0000256" key="2">
    <source>
        <dbReference type="ARBA" id="ARBA00022723"/>
    </source>
</evidence>
<feature type="binding site" evidence="4">
    <location>
        <position position="226"/>
    </location>
    <ligand>
        <name>a divalent metal cation</name>
        <dbReference type="ChEBI" id="CHEBI:60240"/>
        <label>1</label>
    </ligand>
</feature>
<dbReference type="Proteomes" id="UP000237466">
    <property type="component" value="Unassembled WGS sequence"/>
</dbReference>
<evidence type="ECO:0000256" key="4">
    <source>
        <dbReference type="PIRSR" id="PIRSR005902-1"/>
    </source>
</evidence>
<sequence length="279" mass="31839">MFRTKKIQREKRKAMKLFDTHCHLDFDVFEPARSQHLQRGLEVGVKRLLLPSVGPDNWQKVKTLAQWSAMPSEQTRPAIFYALGFHPYFLTLDYQQKQSALLALLDERDTRCVAIGECGLDDGVEQDMALQEQALNYQLDLAKQYQLPVILHNRRCHNRLIQLVKAARLPKGGVIHAFSGSYEQGMEWVRLGFYLGVGGTITYPRANKTRQAISRLPLEKLLLETDAPDMPIFGFQGKLNTPAQIIHPLNELGLLHNQTKQTIASQIWKNSNSLFSICE</sequence>
<evidence type="ECO:0000256" key="3">
    <source>
        <dbReference type="ARBA" id="ARBA00022801"/>
    </source>
</evidence>
<dbReference type="PANTHER" id="PTHR46124">
    <property type="entry name" value="D-AMINOACYL-TRNA DEACYLASE"/>
    <property type="match status" value="1"/>
</dbReference>
<dbReference type="GO" id="GO:0016788">
    <property type="term" value="F:hydrolase activity, acting on ester bonds"/>
    <property type="evidence" value="ECO:0007669"/>
    <property type="project" value="InterPro"/>
</dbReference>
<evidence type="ECO:0000313" key="5">
    <source>
        <dbReference type="EMBL" id="POB42289.1"/>
    </source>
</evidence>
<dbReference type="Gene3D" id="3.20.20.140">
    <property type="entry name" value="Metal-dependent hydrolases"/>
    <property type="match status" value="1"/>
</dbReference>
<dbReference type="GO" id="GO:0005829">
    <property type="term" value="C:cytosol"/>
    <property type="evidence" value="ECO:0007669"/>
    <property type="project" value="TreeGrafter"/>
</dbReference>
<name>A0A2S3QWP7_VIBVL</name>
<dbReference type="EMBL" id="PDGH01000146">
    <property type="protein sequence ID" value="POB42289.1"/>
    <property type="molecule type" value="Genomic_DNA"/>
</dbReference>
<dbReference type="PROSITE" id="PS01137">
    <property type="entry name" value="TATD_1"/>
    <property type="match status" value="1"/>
</dbReference>
<feature type="binding site" evidence="4">
    <location>
        <position position="176"/>
    </location>
    <ligand>
        <name>a divalent metal cation</name>
        <dbReference type="ChEBI" id="CHEBI:60240"/>
        <label>2</label>
    </ligand>
</feature>
<accession>A0A2S3QWP7</accession>
<dbReference type="SUPFAM" id="SSF51556">
    <property type="entry name" value="Metallo-dependent hydrolases"/>
    <property type="match status" value="1"/>
</dbReference>
<protein>
    <submittedName>
        <fullName evidence="5">Deoxyribonuclease</fullName>
    </submittedName>
</protein>
<feature type="binding site" evidence="4">
    <location>
        <position position="117"/>
    </location>
    <ligand>
        <name>a divalent metal cation</name>
        <dbReference type="ChEBI" id="CHEBI:60240"/>
        <label>1</label>
    </ligand>
</feature>
<comment type="similarity">
    <text evidence="1">Belongs to the metallo-dependent hydrolases superfamily. TatD-type hydrolase family.</text>
</comment>
<comment type="caution">
    <text evidence="5">The sequence shown here is derived from an EMBL/GenBank/DDBJ whole genome shotgun (WGS) entry which is preliminary data.</text>
</comment>
<feature type="binding site" evidence="4">
    <location>
        <position position="23"/>
    </location>
    <ligand>
        <name>a divalent metal cation</name>
        <dbReference type="ChEBI" id="CHEBI:60240"/>
        <label>1</label>
    </ligand>
</feature>
<gene>
    <name evidence="5" type="ORF">CRN52_25235</name>
</gene>